<dbReference type="GO" id="GO:0046872">
    <property type="term" value="F:metal ion binding"/>
    <property type="evidence" value="ECO:0007669"/>
    <property type="project" value="UniProtKB-KW"/>
</dbReference>
<organism evidence="7 8">
    <name type="scientific">Phaeobacter gallaeciensis</name>
    <dbReference type="NCBI Taxonomy" id="60890"/>
    <lineage>
        <taxon>Bacteria</taxon>
        <taxon>Pseudomonadati</taxon>
        <taxon>Pseudomonadota</taxon>
        <taxon>Alphaproteobacteria</taxon>
        <taxon>Rhodobacterales</taxon>
        <taxon>Roseobacteraceae</taxon>
        <taxon>Phaeobacter</taxon>
    </lineage>
</organism>
<dbReference type="SUPFAM" id="SSF51338">
    <property type="entry name" value="Composite domain of metallo-dependent hydrolases"/>
    <property type="match status" value="1"/>
</dbReference>
<evidence type="ECO:0000313" key="7">
    <source>
        <dbReference type="EMBL" id="ANP37337.1"/>
    </source>
</evidence>
<dbReference type="EMBL" id="CP015124">
    <property type="protein sequence ID" value="ANP37337.1"/>
    <property type="molecule type" value="Genomic_DNA"/>
</dbReference>
<dbReference type="GO" id="GO:0019239">
    <property type="term" value="F:deaminase activity"/>
    <property type="evidence" value="ECO:0007669"/>
    <property type="project" value="TreeGrafter"/>
</dbReference>
<dbReference type="Pfam" id="PF22429">
    <property type="entry name" value="HutF_N"/>
    <property type="match status" value="1"/>
</dbReference>
<dbReference type="NCBIfam" id="NF006684">
    <property type="entry name" value="PRK09229.1-5"/>
    <property type="match status" value="1"/>
</dbReference>
<evidence type="ECO:0000256" key="3">
    <source>
        <dbReference type="ARBA" id="ARBA00022801"/>
    </source>
</evidence>
<evidence type="ECO:0000256" key="2">
    <source>
        <dbReference type="ARBA" id="ARBA00022723"/>
    </source>
</evidence>
<evidence type="ECO:0000256" key="1">
    <source>
        <dbReference type="ARBA" id="ARBA00001947"/>
    </source>
</evidence>
<dbReference type="SUPFAM" id="SSF51556">
    <property type="entry name" value="Metallo-dependent hydrolases"/>
    <property type="match status" value="1"/>
</dbReference>
<dbReference type="Gene3D" id="2.30.40.10">
    <property type="entry name" value="Urease, subunit C, domain 1"/>
    <property type="match status" value="1"/>
</dbReference>
<dbReference type="PANTHER" id="PTHR11271">
    <property type="entry name" value="GUANINE DEAMINASE"/>
    <property type="match status" value="1"/>
</dbReference>
<gene>
    <name evidence="7" type="ORF">JL2886_02448</name>
</gene>
<dbReference type="InterPro" id="IPR055156">
    <property type="entry name" value="HutF-like_N"/>
</dbReference>
<feature type="domain" description="Formimidoylglutamate deiminase N-terminal" evidence="6">
    <location>
        <begin position="1"/>
        <end position="43"/>
    </location>
</feature>
<dbReference type="Pfam" id="PF01979">
    <property type="entry name" value="Amidohydro_1"/>
    <property type="match status" value="1"/>
</dbReference>
<evidence type="ECO:0000256" key="4">
    <source>
        <dbReference type="ARBA" id="ARBA00022833"/>
    </source>
</evidence>
<dbReference type="AlphaFoldDB" id="A0A1B0ZT13"/>
<keyword evidence="2" id="KW-0479">Metal-binding</keyword>
<dbReference type="InterPro" id="IPR011059">
    <property type="entry name" value="Metal-dep_hydrolase_composite"/>
</dbReference>
<keyword evidence="4" id="KW-0862">Zinc</keyword>
<protein>
    <submittedName>
        <fullName evidence="7">N-formimino-L-glutamate deiminase</fullName>
    </submittedName>
</protein>
<feature type="domain" description="Amidohydrolase-related" evidence="5">
    <location>
        <begin position="46"/>
        <end position="426"/>
    </location>
</feature>
<dbReference type="Proteomes" id="UP000092565">
    <property type="component" value="Chromosome"/>
</dbReference>
<keyword evidence="8" id="KW-1185">Reference proteome</keyword>
<proteinExistence type="predicted"/>
<reference evidence="7 8" key="1">
    <citation type="submission" date="2016-04" db="EMBL/GenBank/DDBJ databases">
        <authorList>
            <person name="Evans L.H."/>
            <person name="Alamgir A."/>
            <person name="Owens N."/>
            <person name="Weber N.D."/>
            <person name="Virtaneva K."/>
            <person name="Barbian K."/>
            <person name="Babar A."/>
            <person name="Rosenke K."/>
        </authorList>
    </citation>
    <scope>NUCLEOTIDE SEQUENCE [LARGE SCALE GENOMIC DNA]</scope>
    <source>
        <strain evidence="7 8">JL2886</strain>
    </source>
</reference>
<evidence type="ECO:0000313" key="8">
    <source>
        <dbReference type="Proteomes" id="UP000092565"/>
    </source>
</evidence>
<comment type="cofactor">
    <cofactor evidence="1">
        <name>Zn(2+)</name>
        <dbReference type="ChEBI" id="CHEBI:29105"/>
    </cofactor>
</comment>
<dbReference type="NCBIfam" id="NF006681">
    <property type="entry name" value="PRK09229.1-2"/>
    <property type="match status" value="1"/>
</dbReference>
<dbReference type="PATRIC" id="fig|60890.4.peg.2375"/>
<keyword evidence="3" id="KW-0378">Hydrolase</keyword>
<dbReference type="NCBIfam" id="TIGR02022">
    <property type="entry name" value="hutF"/>
    <property type="match status" value="1"/>
</dbReference>
<dbReference type="InterPro" id="IPR010252">
    <property type="entry name" value="HutF"/>
</dbReference>
<evidence type="ECO:0000259" key="6">
    <source>
        <dbReference type="Pfam" id="PF22429"/>
    </source>
</evidence>
<dbReference type="PANTHER" id="PTHR11271:SF48">
    <property type="entry name" value="AMIDOHYDROLASE-RELATED DOMAIN-CONTAINING PROTEIN"/>
    <property type="match status" value="1"/>
</dbReference>
<dbReference type="InterPro" id="IPR006680">
    <property type="entry name" value="Amidohydro-rel"/>
</dbReference>
<sequence length="455" mass="48692">MQTIFARQARTPSGWVQNVRLRIENGAIAKITANAAPGDGDARVDTLLPGLANLHSHSFQRAMAGMSEYRAAGQDSFWTWRQLMYRFLDHLSPEQYQTIAALTFMEMLEAGYSAGGEFHYVHHQPGGAPYDDPAELSNRVFAAAAETGIGLTHLPVLYSYGGAGQQPLTGGQLRFGNSVDGFTDLVAQVRRNADRDLPADTRVGIAPHSLRATSPEDLAEVLKIQDGAPVHIHIAEQPAEVKDIQDWLGSRPVEWLLNNAPVGKDWCLIHATHMTEAETRTMATSGAVAGLCPITEANLGDGPFNGAEYLGNGGRFGIGSDSNIRIALSEELRQLEYSQRLRDLARNVMTPGPGSVGDTLYLGAARGGAQALGRAAGQIETGALADLIAVDTSLPALCALTPEQLLDGLCFAAGDGAVTDVWSAGRHQVKQGRHVGREQILAAFRDTVQSLRAAL</sequence>
<evidence type="ECO:0000259" key="5">
    <source>
        <dbReference type="Pfam" id="PF01979"/>
    </source>
</evidence>
<dbReference type="RefSeq" id="WP_065272174.1">
    <property type="nucleotide sequence ID" value="NZ_CP015124.1"/>
</dbReference>
<dbReference type="InterPro" id="IPR032466">
    <property type="entry name" value="Metal_Hydrolase"/>
</dbReference>
<name>A0A1B0ZT13_9RHOB</name>
<dbReference type="GO" id="GO:0005829">
    <property type="term" value="C:cytosol"/>
    <property type="evidence" value="ECO:0007669"/>
    <property type="project" value="TreeGrafter"/>
</dbReference>
<dbReference type="InterPro" id="IPR051607">
    <property type="entry name" value="Metallo-dep_hydrolases"/>
</dbReference>
<dbReference type="Gene3D" id="3.20.20.140">
    <property type="entry name" value="Metal-dependent hydrolases"/>
    <property type="match status" value="1"/>
</dbReference>
<dbReference type="OrthoDB" id="9796020at2"/>
<accession>A0A1B0ZT13</accession>